<accession>A0ACB8RIG7</accession>
<sequence>MAGASASPFFACSSLKRCYISTDHAILDSQNRVLVPMPGRPDNDPTWMDDSRKADTEMGEVCKSIKFTRKQLRSRRGRYPSFSIGYSYGGGQTEPRNMRPKNASQEHAQARLRANAPLRRMAGFGSSSFYTSGPFKWKWYDEVLKDIRTETPGLTPPYPNSIFPAATFNFGPSVATAPHRDYYNVPFGWCAITALGNYDPKYGGHLILWELKLVIEFPPGSTILIPSAIITHSNTTIRPGETRRSFTQYCAGGLMRWHANGMRTGAAFHRASPEQKAALDASVAQRTADALACFRVWEAPKDCGGSAQ</sequence>
<name>A0ACB8RIG7_9AGAM</name>
<keyword evidence="2" id="KW-1185">Reference proteome</keyword>
<dbReference type="EMBL" id="MU276006">
    <property type="protein sequence ID" value="KAI0043724.1"/>
    <property type="molecule type" value="Genomic_DNA"/>
</dbReference>
<reference evidence="1" key="2">
    <citation type="journal article" date="2022" name="New Phytol.">
        <title>Evolutionary transition to the ectomycorrhizal habit in the genomes of a hyperdiverse lineage of mushroom-forming fungi.</title>
        <authorList>
            <person name="Looney B."/>
            <person name="Miyauchi S."/>
            <person name="Morin E."/>
            <person name="Drula E."/>
            <person name="Courty P.E."/>
            <person name="Kohler A."/>
            <person name="Kuo A."/>
            <person name="LaButti K."/>
            <person name="Pangilinan J."/>
            <person name="Lipzen A."/>
            <person name="Riley R."/>
            <person name="Andreopoulos W."/>
            <person name="He G."/>
            <person name="Johnson J."/>
            <person name="Nolan M."/>
            <person name="Tritt A."/>
            <person name="Barry K.W."/>
            <person name="Grigoriev I.V."/>
            <person name="Nagy L.G."/>
            <person name="Hibbett D."/>
            <person name="Henrissat B."/>
            <person name="Matheny P.B."/>
            <person name="Labbe J."/>
            <person name="Martin F.M."/>
        </authorList>
    </citation>
    <scope>NUCLEOTIDE SEQUENCE</scope>
    <source>
        <strain evidence="1">FP105234-sp</strain>
    </source>
</reference>
<dbReference type="Proteomes" id="UP000814033">
    <property type="component" value="Unassembled WGS sequence"/>
</dbReference>
<gene>
    <name evidence="1" type="ORF">FA95DRAFT_1498129</name>
</gene>
<organism evidence="1 2">
    <name type="scientific">Auriscalpium vulgare</name>
    <dbReference type="NCBI Taxonomy" id="40419"/>
    <lineage>
        <taxon>Eukaryota</taxon>
        <taxon>Fungi</taxon>
        <taxon>Dikarya</taxon>
        <taxon>Basidiomycota</taxon>
        <taxon>Agaricomycotina</taxon>
        <taxon>Agaricomycetes</taxon>
        <taxon>Russulales</taxon>
        <taxon>Auriscalpiaceae</taxon>
        <taxon>Auriscalpium</taxon>
    </lineage>
</organism>
<reference evidence="1" key="1">
    <citation type="submission" date="2021-02" db="EMBL/GenBank/DDBJ databases">
        <authorList>
            <consortium name="DOE Joint Genome Institute"/>
            <person name="Ahrendt S."/>
            <person name="Looney B.P."/>
            <person name="Miyauchi S."/>
            <person name="Morin E."/>
            <person name="Drula E."/>
            <person name="Courty P.E."/>
            <person name="Chicoki N."/>
            <person name="Fauchery L."/>
            <person name="Kohler A."/>
            <person name="Kuo A."/>
            <person name="Labutti K."/>
            <person name="Pangilinan J."/>
            <person name="Lipzen A."/>
            <person name="Riley R."/>
            <person name="Andreopoulos W."/>
            <person name="He G."/>
            <person name="Johnson J."/>
            <person name="Barry K.W."/>
            <person name="Grigoriev I.V."/>
            <person name="Nagy L."/>
            <person name="Hibbett D."/>
            <person name="Henrissat B."/>
            <person name="Matheny P.B."/>
            <person name="Labbe J."/>
            <person name="Martin F."/>
        </authorList>
    </citation>
    <scope>NUCLEOTIDE SEQUENCE</scope>
    <source>
        <strain evidence="1">FP105234-sp</strain>
    </source>
</reference>
<proteinExistence type="predicted"/>
<comment type="caution">
    <text evidence="1">The sequence shown here is derived from an EMBL/GenBank/DDBJ whole genome shotgun (WGS) entry which is preliminary data.</text>
</comment>
<evidence type="ECO:0000313" key="1">
    <source>
        <dbReference type="EMBL" id="KAI0043724.1"/>
    </source>
</evidence>
<evidence type="ECO:0000313" key="2">
    <source>
        <dbReference type="Proteomes" id="UP000814033"/>
    </source>
</evidence>
<protein>
    <submittedName>
        <fullName evidence="1">Uncharacterized protein</fullName>
    </submittedName>
</protein>